<keyword evidence="1" id="KW-0812">Transmembrane</keyword>
<name>A0ABR8W8K0_9BACL</name>
<keyword evidence="1" id="KW-1133">Transmembrane helix</keyword>
<organism evidence="2 3">
    <name type="scientific">Planococcus wigleyi</name>
    <dbReference type="NCBI Taxonomy" id="2762216"/>
    <lineage>
        <taxon>Bacteria</taxon>
        <taxon>Bacillati</taxon>
        <taxon>Bacillota</taxon>
        <taxon>Bacilli</taxon>
        <taxon>Bacillales</taxon>
        <taxon>Caryophanaceae</taxon>
        <taxon>Planococcus</taxon>
    </lineage>
</organism>
<sequence length="355" mass="40460">MQKKLPGILSGCLIIIGVCVLLVIGMIAWIYLNYAKDSQAESKAEDQEMKAFIEEKYGMEAKIIDETEANFVDGHSYRLAFEGQEDLVFTVTEHVDNYATIYRDDYQVVLATHETQQQIEDLMPQLEELGFTTPSKGKMVEHLLKEITTGDKVRFLTLDSEHSYETHETAEIEALTELLGLVRENNLDIQVIRISSRQDDSATGMDLREMDGIENAEQVEAYLVKRLLSDLGPASKRMQTKWQDAAAQAETGRFRFYDQWQEQWISCQEVNDTGDCTNLLANVTFEPGKLSQKNLQLEEDLDAIFGFFDSITPKLTTVDLLLVDPEREGDPVRFFLAERANYDSTEQLIQDLVKD</sequence>
<evidence type="ECO:0000313" key="3">
    <source>
        <dbReference type="Proteomes" id="UP000658980"/>
    </source>
</evidence>
<proteinExistence type="predicted"/>
<gene>
    <name evidence="2" type="ORF">H9630_00855</name>
</gene>
<dbReference type="RefSeq" id="WP_191713603.1">
    <property type="nucleotide sequence ID" value="NZ_JACSPU010000001.1"/>
</dbReference>
<evidence type="ECO:0000256" key="1">
    <source>
        <dbReference type="SAM" id="Phobius"/>
    </source>
</evidence>
<keyword evidence="3" id="KW-1185">Reference proteome</keyword>
<evidence type="ECO:0000313" key="2">
    <source>
        <dbReference type="EMBL" id="MBD8013350.1"/>
    </source>
</evidence>
<comment type="caution">
    <text evidence="2">The sequence shown here is derived from an EMBL/GenBank/DDBJ whole genome shotgun (WGS) entry which is preliminary data.</text>
</comment>
<protein>
    <submittedName>
        <fullName evidence="2">Uncharacterized protein</fullName>
    </submittedName>
</protein>
<dbReference type="EMBL" id="JACSPU010000001">
    <property type="protein sequence ID" value="MBD8013350.1"/>
    <property type="molecule type" value="Genomic_DNA"/>
</dbReference>
<feature type="transmembrane region" description="Helical" evidence="1">
    <location>
        <begin position="12"/>
        <end position="32"/>
    </location>
</feature>
<dbReference type="Proteomes" id="UP000658980">
    <property type="component" value="Unassembled WGS sequence"/>
</dbReference>
<accession>A0ABR8W8K0</accession>
<keyword evidence="1" id="KW-0472">Membrane</keyword>
<reference evidence="2 3" key="1">
    <citation type="submission" date="2020-08" db="EMBL/GenBank/DDBJ databases">
        <title>A Genomic Blueprint of the Chicken Gut Microbiome.</title>
        <authorList>
            <person name="Gilroy R."/>
            <person name="Ravi A."/>
            <person name="Getino M."/>
            <person name="Pursley I."/>
            <person name="Horton D.L."/>
            <person name="Alikhan N.-F."/>
            <person name="Baker D."/>
            <person name="Gharbi K."/>
            <person name="Hall N."/>
            <person name="Watson M."/>
            <person name="Adriaenssens E.M."/>
            <person name="Foster-Nyarko E."/>
            <person name="Jarju S."/>
            <person name="Secka A."/>
            <person name="Antonio M."/>
            <person name="Oren A."/>
            <person name="Chaudhuri R."/>
            <person name="La Ragione R.M."/>
            <person name="Hildebrand F."/>
            <person name="Pallen M.J."/>
        </authorList>
    </citation>
    <scope>NUCLEOTIDE SEQUENCE [LARGE SCALE GENOMIC DNA]</scope>
    <source>
        <strain evidence="2 3">Sa1BUA13</strain>
    </source>
</reference>